<dbReference type="AlphaFoldDB" id="A0A6C0KDH6"/>
<dbReference type="InterPro" id="IPR043872">
    <property type="entry name" value="DUF5832"/>
</dbReference>
<accession>A0A6C0KDH6</accession>
<dbReference type="EMBL" id="MN740876">
    <property type="protein sequence ID" value="QHU16072.1"/>
    <property type="molecule type" value="Genomic_DNA"/>
</dbReference>
<evidence type="ECO:0000313" key="1">
    <source>
        <dbReference type="EMBL" id="QHU16072.1"/>
    </source>
</evidence>
<dbReference type="Pfam" id="PF19150">
    <property type="entry name" value="DUF5832"/>
    <property type="match status" value="1"/>
</dbReference>
<organism evidence="1">
    <name type="scientific">viral metagenome</name>
    <dbReference type="NCBI Taxonomy" id="1070528"/>
    <lineage>
        <taxon>unclassified sequences</taxon>
        <taxon>metagenomes</taxon>
        <taxon>organismal metagenomes</taxon>
    </lineage>
</organism>
<sequence>MSKGFERKNLPNGMANAKYIDLLDEDKPLAGQKWMCASFVSPENVIKQKSIFFFEEFLKYYDFSKSTKKFTQFLNFMSHKHNLNFNILMNDFQEFVQTEKEKLLEESLDDEYKNFLDENEERLQTEFNQQNEFQTAVRGLKIRGCFPTQSEAELRCKLLRDVDPNHNIYVAPVGVWVPWEPEAYKTGRVEYMEEELNQLMHEKAKNERLEKDNFDKRVTESKQKAINENIKIAEQTGNKLTQNIDDEGNLVGVDGTSSSIENKFGTGDNVSSADIRKELFEGEDIRTKENDKKNKNNK</sequence>
<name>A0A6C0KDH6_9ZZZZ</name>
<protein>
    <submittedName>
        <fullName evidence="1">Uncharacterized protein</fullName>
    </submittedName>
</protein>
<proteinExistence type="predicted"/>
<reference evidence="1" key="1">
    <citation type="journal article" date="2020" name="Nature">
        <title>Giant virus diversity and host interactions through global metagenomics.</title>
        <authorList>
            <person name="Schulz F."/>
            <person name="Roux S."/>
            <person name="Paez-Espino D."/>
            <person name="Jungbluth S."/>
            <person name="Walsh D.A."/>
            <person name="Denef V.J."/>
            <person name="McMahon K.D."/>
            <person name="Konstantinidis K.T."/>
            <person name="Eloe-Fadrosh E.A."/>
            <person name="Kyrpides N.C."/>
            <person name="Woyke T."/>
        </authorList>
    </citation>
    <scope>NUCLEOTIDE SEQUENCE</scope>
    <source>
        <strain evidence="1">GVMAG-S-3300011013-78</strain>
    </source>
</reference>